<accession>A0ABT1LJ33</accession>
<evidence type="ECO:0000256" key="3">
    <source>
        <dbReference type="ARBA" id="ARBA00023140"/>
    </source>
</evidence>
<keyword evidence="4" id="KW-0413">Isomerase</keyword>
<comment type="subcellular location">
    <subcellularLocation>
        <location evidence="1">Peroxisome</location>
    </subcellularLocation>
</comment>
<dbReference type="InterPro" id="IPR029045">
    <property type="entry name" value="ClpP/crotonase-like_dom_sf"/>
</dbReference>
<name>A0ABT1LJ33_9HYPH</name>
<reference evidence="5 6" key="1">
    <citation type="submission" date="2022-07" db="EMBL/GenBank/DDBJ databases">
        <authorList>
            <person name="Li W.-J."/>
            <person name="Deng Q.-Q."/>
        </authorList>
    </citation>
    <scope>NUCLEOTIDE SEQUENCE [LARGE SCALE GENOMIC DNA]</scope>
    <source>
        <strain evidence="5 6">SYSU M60028</strain>
    </source>
</reference>
<evidence type="ECO:0000256" key="4">
    <source>
        <dbReference type="ARBA" id="ARBA00023235"/>
    </source>
</evidence>
<dbReference type="SUPFAM" id="SSF52096">
    <property type="entry name" value="ClpP/crotonase"/>
    <property type="match status" value="1"/>
</dbReference>
<dbReference type="Proteomes" id="UP001205890">
    <property type="component" value="Unassembled WGS sequence"/>
</dbReference>
<gene>
    <name evidence="5" type="ORF">NK718_17040</name>
</gene>
<dbReference type="Gene3D" id="1.10.12.10">
    <property type="entry name" value="Lyase 2-enoyl-coa Hydratase, Chain A, domain 2"/>
    <property type="match status" value="1"/>
</dbReference>
<evidence type="ECO:0000313" key="6">
    <source>
        <dbReference type="Proteomes" id="UP001205890"/>
    </source>
</evidence>
<dbReference type="InterPro" id="IPR014748">
    <property type="entry name" value="Enoyl-CoA_hydra_C"/>
</dbReference>
<evidence type="ECO:0000256" key="2">
    <source>
        <dbReference type="ARBA" id="ARBA00005254"/>
    </source>
</evidence>
<dbReference type="CDD" id="cd06558">
    <property type="entry name" value="crotonase-like"/>
    <property type="match status" value="1"/>
</dbReference>
<keyword evidence="3" id="KW-0576">Peroxisome</keyword>
<dbReference type="PANTHER" id="PTHR43684">
    <property type="match status" value="1"/>
</dbReference>
<sequence>MASDEIRVERADGVTTITMARAAKKNAITTAMYAAMAEAFRDADSDPGVGAVVLSGEGGVFTAGNDLRDFLDNPPRGPDAPVRRFLDAVAFCRKPVVASVPGLAVGVGATILLHCDLVYASPKARFLTPFVGLGLVPEAASTLLLPRLVGHARAARLLMLGEGIDADTALAWGLASAVVPEDELERASRAAASRLAALPREALLETKRLMRPDPDELAAAMQREFDAFAERLDSAEAKAAFAAFLAR</sequence>
<comment type="caution">
    <text evidence="5">The sequence shown here is derived from an EMBL/GenBank/DDBJ whole genome shotgun (WGS) entry which is preliminary data.</text>
</comment>
<keyword evidence="6" id="KW-1185">Reference proteome</keyword>
<proteinExistence type="inferred from homology"/>
<protein>
    <submittedName>
        <fullName evidence="5">Enoyl-CoA hydratase</fullName>
    </submittedName>
</protein>
<dbReference type="RefSeq" id="WP_254744724.1">
    <property type="nucleotide sequence ID" value="NZ_JANCLU010000019.1"/>
</dbReference>
<dbReference type="InterPro" id="IPR001753">
    <property type="entry name" value="Enoyl-CoA_hydra/iso"/>
</dbReference>
<dbReference type="InterPro" id="IPR051053">
    <property type="entry name" value="ECH/Chromodomain_protein"/>
</dbReference>
<dbReference type="EMBL" id="JANCLU010000019">
    <property type="protein sequence ID" value="MCP8940233.1"/>
    <property type="molecule type" value="Genomic_DNA"/>
</dbReference>
<dbReference type="Pfam" id="PF00378">
    <property type="entry name" value="ECH_1"/>
    <property type="match status" value="1"/>
</dbReference>
<organism evidence="5 6">
    <name type="scientific">Alsobacter ponti</name>
    <dbReference type="NCBI Taxonomy" id="2962936"/>
    <lineage>
        <taxon>Bacteria</taxon>
        <taxon>Pseudomonadati</taxon>
        <taxon>Pseudomonadota</taxon>
        <taxon>Alphaproteobacteria</taxon>
        <taxon>Hyphomicrobiales</taxon>
        <taxon>Alsobacteraceae</taxon>
        <taxon>Alsobacter</taxon>
    </lineage>
</organism>
<evidence type="ECO:0000313" key="5">
    <source>
        <dbReference type="EMBL" id="MCP8940233.1"/>
    </source>
</evidence>
<dbReference type="PANTHER" id="PTHR43684:SF1">
    <property type="entry name" value="ENOYL-COA DELTA ISOMERASE 2"/>
    <property type="match status" value="1"/>
</dbReference>
<evidence type="ECO:0000256" key="1">
    <source>
        <dbReference type="ARBA" id="ARBA00004275"/>
    </source>
</evidence>
<comment type="similarity">
    <text evidence="2">Belongs to the enoyl-CoA hydratase/isomerase family.</text>
</comment>
<dbReference type="Gene3D" id="3.90.226.10">
    <property type="entry name" value="2-enoyl-CoA Hydratase, Chain A, domain 1"/>
    <property type="match status" value="1"/>
</dbReference>